<evidence type="ECO:0000256" key="1">
    <source>
        <dbReference type="ARBA" id="ARBA00004245"/>
    </source>
</evidence>
<feature type="domain" description="Katanin p80 subunit C-terminal" evidence="8">
    <location>
        <begin position="467"/>
        <end position="614"/>
    </location>
</feature>
<protein>
    <recommendedName>
        <fullName evidence="8">Katanin p80 subunit C-terminal domain-containing protein</fullName>
    </recommendedName>
</protein>
<dbReference type="InterPro" id="IPR015943">
    <property type="entry name" value="WD40/YVTN_repeat-like_dom_sf"/>
</dbReference>
<evidence type="ECO:0000256" key="2">
    <source>
        <dbReference type="ARBA" id="ARBA00022490"/>
    </source>
</evidence>
<feature type="compositionally biased region" description="Basic and acidic residues" evidence="7">
    <location>
        <begin position="413"/>
        <end position="430"/>
    </location>
</feature>
<organism evidence="9">
    <name type="scientific">Oikopleura dioica</name>
    <name type="common">Tunicate</name>
    <dbReference type="NCBI Taxonomy" id="34765"/>
    <lineage>
        <taxon>Eukaryota</taxon>
        <taxon>Metazoa</taxon>
        <taxon>Chordata</taxon>
        <taxon>Tunicata</taxon>
        <taxon>Appendicularia</taxon>
        <taxon>Copelata</taxon>
        <taxon>Oikopleuridae</taxon>
        <taxon>Oikopleura</taxon>
    </lineage>
</organism>
<sequence length="623" mass="69043">MVKGRDVFIFHGADRLLTSVFTENGRFCATGGEGRLATLWDTSCGEAIMKMPPHLSPVTQLAFNNTNTLLASGDSDGLVKIWDLKEARLMRNLEGHRLGITCLAFYPSEETVVCASGSKDGRLRLWDIKRKGFFRTFGRKGGAVILSCAFSPDGRLISVADEESIKLYDVNSEGAPLANLSCQNPGNLQFHKREMIMLYSTFSGGVIPGNSSLNIFDLETKETTSSVISPSRIESISFHPTKPVCFVLTEDGLKVVGLEPNRIYDSVSVPFRRVHSAFASESELLMICDDAKAPGKLLQFDIMKLCLEQPDTPQTAGSSRGVFEQSRPGTMESMYNVDSPFSEDATGAKIEIKDMQKFAALFDKNMNVKTAGETYVVQPKQGDINNLPQVSKSDFQNVMKPQVVQRSMVDLPSSREKRFEEPYRREKSDVSVRSSVPDARPRSREVPRVRARGRVDLNNLVDGSIGDILRNRRENLVSACESWPDVELVLDNCIALEDETVLIDLLNVINRRINVWNLSMCYKLLSETKPSLLSLVMSKEVSTLETVLDGLCLIGRHFGSIINENLIDPPGACDIQASERYNRALTCSNGLRQASSILKSRQSTLPPSISSKARSAIMELKIF</sequence>
<feature type="repeat" description="WD" evidence="6">
    <location>
        <begin position="51"/>
        <end position="92"/>
    </location>
</feature>
<proteinExistence type="predicted"/>
<dbReference type="InterPro" id="IPR001680">
    <property type="entry name" value="WD40_rpt"/>
</dbReference>
<dbReference type="Pfam" id="PF13925">
    <property type="entry name" value="Katanin_con80"/>
    <property type="match status" value="1"/>
</dbReference>
<dbReference type="GO" id="GO:0007019">
    <property type="term" value="P:microtubule depolymerization"/>
    <property type="evidence" value="ECO:0007669"/>
    <property type="project" value="TreeGrafter"/>
</dbReference>
<dbReference type="AlphaFoldDB" id="E4YEY9"/>
<dbReference type="GO" id="GO:0008017">
    <property type="term" value="F:microtubule binding"/>
    <property type="evidence" value="ECO:0007669"/>
    <property type="project" value="InterPro"/>
</dbReference>
<evidence type="ECO:0000256" key="6">
    <source>
        <dbReference type="PROSITE-ProRule" id="PRU00221"/>
    </source>
</evidence>
<evidence type="ECO:0000256" key="5">
    <source>
        <dbReference type="ARBA" id="ARBA00023212"/>
    </source>
</evidence>
<keyword evidence="2" id="KW-0963">Cytoplasm</keyword>
<evidence type="ECO:0000313" key="9">
    <source>
        <dbReference type="EMBL" id="CBY34076.1"/>
    </source>
</evidence>
<keyword evidence="5" id="KW-0206">Cytoskeleton</keyword>
<dbReference type="InterPro" id="IPR028021">
    <property type="entry name" value="Katanin_C-terminal"/>
</dbReference>
<keyword evidence="4" id="KW-0677">Repeat</keyword>
<dbReference type="Gene3D" id="2.130.10.10">
    <property type="entry name" value="YVTN repeat-like/Quinoprotein amine dehydrogenase"/>
    <property type="match status" value="1"/>
</dbReference>
<gene>
    <name evidence="9" type="ORF">GSOID_T00022060001</name>
</gene>
<reference evidence="9" key="1">
    <citation type="journal article" date="2010" name="Science">
        <title>Plasticity of animal genome architecture unmasked by rapid evolution of a pelagic tunicate.</title>
        <authorList>
            <person name="Denoeud F."/>
            <person name="Henriet S."/>
            <person name="Mungpakdee S."/>
            <person name="Aury J.M."/>
            <person name="Da Silva C."/>
            <person name="Brinkmann H."/>
            <person name="Mikhaleva J."/>
            <person name="Olsen L.C."/>
            <person name="Jubin C."/>
            <person name="Canestro C."/>
            <person name="Bouquet J.M."/>
            <person name="Danks G."/>
            <person name="Poulain J."/>
            <person name="Campsteijn C."/>
            <person name="Adamski M."/>
            <person name="Cross I."/>
            <person name="Yadetie F."/>
            <person name="Muffato M."/>
            <person name="Louis A."/>
            <person name="Butcher S."/>
            <person name="Tsagkogeorga G."/>
            <person name="Konrad A."/>
            <person name="Singh S."/>
            <person name="Jensen M.F."/>
            <person name="Cong E.H."/>
            <person name="Eikeseth-Otteraa H."/>
            <person name="Noel B."/>
            <person name="Anthouard V."/>
            <person name="Porcel B.M."/>
            <person name="Kachouri-Lafond R."/>
            <person name="Nishino A."/>
            <person name="Ugolini M."/>
            <person name="Chourrout P."/>
            <person name="Nishida H."/>
            <person name="Aasland R."/>
            <person name="Huzurbazar S."/>
            <person name="Westhof E."/>
            <person name="Delsuc F."/>
            <person name="Lehrach H."/>
            <person name="Reinhardt R."/>
            <person name="Weissenbach J."/>
            <person name="Roy S.W."/>
            <person name="Artiguenave F."/>
            <person name="Postlethwait J.H."/>
            <person name="Manak J.R."/>
            <person name="Thompson E.M."/>
            <person name="Jaillon O."/>
            <person name="Du Pasquier L."/>
            <person name="Boudinot P."/>
            <person name="Liberles D.A."/>
            <person name="Volff J.N."/>
            <person name="Philippe H."/>
            <person name="Lenhard B."/>
            <person name="Roest Crollius H."/>
            <person name="Wincker P."/>
            <person name="Chourrout D."/>
        </authorList>
    </citation>
    <scope>NUCLEOTIDE SEQUENCE [LARGE SCALE GENOMIC DNA]</scope>
</reference>
<feature type="repeat" description="WD" evidence="6">
    <location>
        <begin position="93"/>
        <end position="136"/>
    </location>
</feature>
<dbReference type="PANTHER" id="PTHR19845">
    <property type="entry name" value="KATANIN P80 SUBUNIT"/>
    <property type="match status" value="1"/>
</dbReference>
<evidence type="ECO:0000259" key="8">
    <source>
        <dbReference type="Pfam" id="PF13925"/>
    </source>
</evidence>
<dbReference type="PROSITE" id="PS00678">
    <property type="entry name" value="WD_REPEATS_1"/>
    <property type="match status" value="2"/>
</dbReference>
<keyword evidence="3 6" id="KW-0853">WD repeat</keyword>
<dbReference type="PANTHER" id="PTHR19845:SF0">
    <property type="entry name" value="KATANIN P80 WD40 REPEAT-CONTAINING SUBUNIT B1"/>
    <property type="match status" value="1"/>
</dbReference>
<dbReference type="EMBL" id="FN654474">
    <property type="protein sequence ID" value="CBY34076.1"/>
    <property type="molecule type" value="Genomic_DNA"/>
</dbReference>
<dbReference type="Pfam" id="PF00400">
    <property type="entry name" value="WD40"/>
    <property type="match status" value="3"/>
</dbReference>
<comment type="subcellular location">
    <subcellularLocation>
        <location evidence="1">Cytoplasm</location>
        <location evidence="1">Cytoskeleton</location>
    </subcellularLocation>
</comment>
<name>E4YEY9_OIKDI</name>
<evidence type="ECO:0000256" key="3">
    <source>
        <dbReference type="ARBA" id="ARBA00022574"/>
    </source>
</evidence>
<dbReference type="PROSITE" id="PS50082">
    <property type="entry name" value="WD_REPEATS_2"/>
    <property type="match status" value="2"/>
</dbReference>
<dbReference type="InterPro" id="IPR036322">
    <property type="entry name" value="WD40_repeat_dom_sf"/>
</dbReference>
<dbReference type="PROSITE" id="PS50294">
    <property type="entry name" value="WD_REPEATS_REGION"/>
    <property type="match status" value="2"/>
</dbReference>
<dbReference type="InterPro" id="IPR019775">
    <property type="entry name" value="WD40_repeat_CS"/>
</dbReference>
<feature type="region of interest" description="Disordered" evidence="7">
    <location>
        <begin position="407"/>
        <end position="446"/>
    </location>
</feature>
<dbReference type="SMART" id="SM00320">
    <property type="entry name" value="WD40"/>
    <property type="match status" value="4"/>
</dbReference>
<evidence type="ECO:0000256" key="7">
    <source>
        <dbReference type="SAM" id="MobiDB-lite"/>
    </source>
</evidence>
<dbReference type="Proteomes" id="UP000011014">
    <property type="component" value="Unassembled WGS sequence"/>
</dbReference>
<dbReference type="SUPFAM" id="SSF50978">
    <property type="entry name" value="WD40 repeat-like"/>
    <property type="match status" value="1"/>
</dbReference>
<accession>E4YEY9</accession>
<evidence type="ECO:0000256" key="4">
    <source>
        <dbReference type="ARBA" id="ARBA00022737"/>
    </source>
</evidence>
<dbReference type="GO" id="GO:0008352">
    <property type="term" value="C:katanin complex"/>
    <property type="evidence" value="ECO:0007669"/>
    <property type="project" value="TreeGrafter"/>
</dbReference>